<evidence type="ECO:0000256" key="4">
    <source>
        <dbReference type="ARBA" id="ARBA00022989"/>
    </source>
</evidence>
<proteinExistence type="predicted"/>
<dbReference type="PANTHER" id="PTHR39087">
    <property type="entry name" value="UPF0104 MEMBRANE PROTEIN MJ1595"/>
    <property type="match status" value="1"/>
</dbReference>
<gene>
    <name evidence="7" type="ORF">ENV62_09060</name>
</gene>
<evidence type="ECO:0000256" key="2">
    <source>
        <dbReference type="ARBA" id="ARBA00022475"/>
    </source>
</evidence>
<comment type="subcellular location">
    <subcellularLocation>
        <location evidence="1">Cell membrane</location>
        <topology evidence="1">Multi-pass membrane protein</topology>
    </subcellularLocation>
</comment>
<dbReference type="InterPro" id="IPR022791">
    <property type="entry name" value="L-PG_synthase/AglD"/>
</dbReference>
<dbReference type="Pfam" id="PF03706">
    <property type="entry name" value="LPG_synthase_TM"/>
    <property type="match status" value="1"/>
</dbReference>
<feature type="transmembrane region" description="Helical" evidence="6">
    <location>
        <begin position="219"/>
        <end position="244"/>
    </location>
</feature>
<dbReference type="NCBIfam" id="TIGR00374">
    <property type="entry name" value="flippase-like domain"/>
    <property type="match status" value="1"/>
</dbReference>
<reference evidence="7" key="1">
    <citation type="journal article" date="2020" name="mSystems">
        <title>Genome- and Community-Level Interaction Insights into Carbon Utilization and Element Cycling Functions of Hydrothermarchaeota in Hydrothermal Sediment.</title>
        <authorList>
            <person name="Zhou Z."/>
            <person name="Liu Y."/>
            <person name="Xu W."/>
            <person name="Pan J."/>
            <person name="Luo Z.H."/>
            <person name="Li M."/>
        </authorList>
    </citation>
    <scope>NUCLEOTIDE SEQUENCE [LARGE SCALE GENOMIC DNA]</scope>
    <source>
        <strain evidence="7">SpSt-776</strain>
    </source>
</reference>
<evidence type="ECO:0000256" key="1">
    <source>
        <dbReference type="ARBA" id="ARBA00004651"/>
    </source>
</evidence>
<accession>A0A7C3WIC7</accession>
<evidence type="ECO:0000256" key="3">
    <source>
        <dbReference type="ARBA" id="ARBA00022692"/>
    </source>
</evidence>
<evidence type="ECO:0000313" key="7">
    <source>
        <dbReference type="EMBL" id="HGB15369.1"/>
    </source>
</evidence>
<organism evidence="7">
    <name type="scientific">Desulfobacca acetoxidans</name>
    <dbReference type="NCBI Taxonomy" id="60893"/>
    <lineage>
        <taxon>Bacteria</taxon>
        <taxon>Pseudomonadati</taxon>
        <taxon>Thermodesulfobacteriota</taxon>
        <taxon>Desulfobaccia</taxon>
        <taxon>Desulfobaccales</taxon>
        <taxon>Desulfobaccaceae</taxon>
        <taxon>Desulfobacca</taxon>
    </lineage>
</organism>
<feature type="transmembrane region" description="Helical" evidence="6">
    <location>
        <begin position="7"/>
        <end position="27"/>
    </location>
</feature>
<feature type="transmembrane region" description="Helical" evidence="6">
    <location>
        <begin position="150"/>
        <end position="173"/>
    </location>
</feature>
<sequence>MKRHLDLNLAAALLGAGVLVFLLYRLGVGPVLQQLGKVGWGWLLIIGQEVLPILANTAGWHYAFAAPHREVSFWELLRMRQAGDSFNYLIPSATVAGELLRVNLLRQRLSMALGAASVTMAKFTQFLGQALFIALGLALAAPFAPLKPGLLPWLWGLLLGCFAFLLLILAALWQGLFSRIHRLLLVWLPHRLGRYLPVDKITELDEFIAFFLKSRQREFWASTGLFGLGWALGSVEVYLIFHFLGLPVDLPTAVTVETLSVFIDGVLFFVPGKLGTQEGGKVLIFLSLGLPPVSGLAFGIIRRLRELTWAAIGMAFLATLRNQEMG</sequence>
<comment type="caution">
    <text evidence="7">The sequence shown here is derived from an EMBL/GenBank/DDBJ whole genome shotgun (WGS) entry which is preliminary data.</text>
</comment>
<dbReference type="AlphaFoldDB" id="A0A7C3WIC7"/>
<dbReference type="GO" id="GO:0005886">
    <property type="term" value="C:plasma membrane"/>
    <property type="evidence" value="ECO:0007669"/>
    <property type="project" value="UniProtKB-SubCell"/>
</dbReference>
<name>A0A7C3WIC7_9BACT</name>
<feature type="transmembrane region" description="Helical" evidence="6">
    <location>
        <begin position="126"/>
        <end position="144"/>
    </location>
</feature>
<evidence type="ECO:0000256" key="5">
    <source>
        <dbReference type="ARBA" id="ARBA00023136"/>
    </source>
</evidence>
<keyword evidence="2" id="KW-1003">Cell membrane</keyword>
<evidence type="ECO:0000256" key="6">
    <source>
        <dbReference type="SAM" id="Phobius"/>
    </source>
</evidence>
<dbReference type="PANTHER" id="PTHR39087:SF2">
    <property type="entry name" value="UPF0104 MEMBRANE PROTEIN MJ1595"/>
    <property type="match status" value="1"/>
</dbReference>
<protein>
    <submittedName>
        <fullName evidence="7">Flippase-like domain-containing protein</fullName>
    </submittedName>
</protein>
<keyword evidence="3 6" id="KW-0812">Transmembrane</keyword>
<keyword evidence="5 6" id="KW-0472">Membrane</keyword>
<keyword evidence="4 6" id="KW-1133">Transmembrane helix</keyword>
<dbReference type="EMBL" id="DTHB01000053">
    <property type="protein sequence ID" value="HGB15369.1"/>
    <property type="molecule type" value="Genomic_DNA"/>
</dbReference>
<feature type="transmembrane region" description="Helical" evidence="6">
    <location>
        <begin position="282"/>
        <end position="301"/>
    </location>
</feature>